<evidence type="ECO:0000259" key="7">
    <source>
        <dbReference type="PROSITE" id="PS51160"/>
    </source>
</evidence>
<dbReference type="InterPro" id="IPR036046">
    <property type="entry name" value="Acylphosphatase-like_dom_sf"/>
</dbReference>
<feature type="active site" evidence="4">
    <location>
        <position position="20"/>
    </location>
</feature>
<dbReference type="PROSITE" id="PS00151">
    <property type="entry name" value="ACYLPHOSPHATASE_2"/>
    <property type="match status" value="1"/>
</dbReference>
<dbReference type="PANTHER" id="PTHR47268">
    <property type="entry name" value="ACYLPHOSPHATASE"/>
    <property type="match status" value="1"/>
</dbReference>
<feature type="region of interest" description="Disordered" evidence="6">
    <location>
        <begin position="64"/>
        <end position="94"/>
    </location>
</feature>
<accession>W4HM58</accession>
<comment type="catalytic activity">
    <reaction evidence="3 4">
        <text>an acyl phosphate + H2O = a carboxylate + phosphate + H(+)</text>
        <dbReference type="Rhea" id="RHEA:14965"/>
        <dbReference type="ChEBI" id="CHEBI:15377"/>
        <dbReference type="ChEBI" id="CHEBI:15378"/>
        <dbReference type="ChEBI" id="CHEBI:29067"/>
        <dbReference type="ChEBI" id="CHEBI:43474"/>
        <dbReference type="ChEBI" id="CHEBI:59918"/>
        <dbReference type="EC" id="3.6.1.7"/>
    </reaction>
</comment>
<evidence type="ECO:0000256" key="4">
    <source>
        <dbReference type="PROSITE-ProRule" id="PRU00520"/>
    </source>
</evidence>
<evidence type="ECO:0000256" key="1">
    <source>
        <dbReference type="ARBA" id="ARBA00005614"/>
    </source>
</evidence>
<dbReference type="Pfam" id="PF00708">
    <property type="entry name" value="Acylphosphatase"/>
    <property type="match status" value="1"/>
</dbReference>
<dbReference type="RefSeq" id="WP_043843265.1">
    <property type="nucleotide sequence ID" value="NZ_AQQW01000003.1"/>
</dbReference>
<evidence type="ECO:0000256" key="6">
    <source>
        <dbReference type="SAM" id="MobiDB-lite"/>
    </source>
</evidence>
<dbReference type="InterPro" id="IPR020456">
    <property type="entry name" value="Acylphosphatase"/>
</dbReference>
<dbReference type="AlphaFoldDB" id="W4HM58"/>
<dbReference type="Proteomes" id="UP000019063">
    <property type="component" value="Unassembled WGS sequence"/>
</dbReference>
<comment type="caution">
    <text evidence="8">The sequence shown here is derived from an EMBL/GenBank/DDBJ whole genome shotgun (WGS) entry which is preliminary data.</text>
</comment>
<gene>
    <name evidence="8" type="ORF">ATO8_07311</name>
</gene>
<sequence>MAEVAMRMTATGKVQGVGYRDYLQTEGAKRHVRGWVRNAADGSVEAVLAGEALDLEDMAKVMRDGPDGADVADVSSEPADADDVRGCKDIEVRD</sequence>
<dbReference type="InterPro" id="IPR017968">
    <property type="entry name" value="Acylphosphatase_CS"/>
</dbReference>
<dbReference type="GO" id="GO:0003998">
    <property type="term" value="F:acylphosphatase activity"/>
    <property type="evidence" value="ECO:0007669"/>
    <property type="project" value="UniProtKB-EC"/>
</dbReference>
<dbReference type="Gene3D" id="3.30.70.100">
    <property type="match status" value="1"/>
</dbReference>
<dbReference type="EMBL" id="AQQW01000003">
    <property type="protein sequence ID" value="ETW13819.1"/>
    <property type="molecule type" value="Genomic_DNA"/>
</dbReference>
<keyword evidence="9" id="KW-1185">Reference proteome</keyword>
<feature type="domain" description="Acylphosphatase-like" evidence="7">
    <location>
        <begin position="5"/>
        <end position="94"/>
    </location>
</feature>
<feature type="active site" evidence="4">
    <location>
        <position position="38"/>
    </location>
</feature>
<feature type="compositionally biased region" description="Basic and acidic residues" evidence="6">
    <location>
        <begin position="82"/>
        <end position="94"/>
    </location>
</feature>
<dbReference type="eggNOG" id="COG1254">
    <property type="taxonomic scope" value="Bacteria"/>
</dbReference>
<proteinExistence type="inferred from homology"/>
<evidence type="ECO:0000256" key="5">
    <source>
        <dbReference type="RuleBase" id="RU004168"/>
    </source>
</evidence>
<dbReference type="InterPro" id="IPR001792">
    <property type="entry name" value="Acylphosphatase-like_dom"/>
</dbReference>
<evidence type="ECO:0000313" key="8">
    <source>
        <dbReference type="EMBL" id="ETW13819.1"/>
    </source>
</evidence>
<keyword evidence="4" id="KW-0378">Hydrolase</keyword>
<dbReference type="STRING" id="1379903.ATO8_07311"/>
<dbReference type="SUPFAM" id="SSF54975">
    <property type="entry name" value="Acylphosphatase/BLUF domain-like"/>
    <property type="match status" value="1"/>
</dbReference>
<dbReference type="EC" id="3.6.1.7" evidence="2 4"/>
<name>W4HM58_9RHOB</name>
<evidence type="ECO:0000256" key="2">
    <source>
        <dbReference type="ARBA" id="ARBA00012150"/>
    </source>
</evidence>
<evidence type="ECO:0000313" key="9">
    <source>
        <dbReference type="Proteomes" id="UP000019063"/>
    </source>
</evidence>
<dbReference type="PANTHER" id="PTHR47268:SF4">
    <property type="entry name" value="ACYLPHOSPHATASE"/>
    <property type="match status" value="1"/>
</dbReference>
<protein>
    <recommendedName>
        <fullName evidence="2 4">acylphosphatase</fullName>
        <ecNumber evidence="2 4">3.6.1.7</ecNumber>
    </recommendedName>
</protein>
<reference evidence="8 9" key="1">
    <citation type="journal article" date="2014" name="Antonie Van Leeuwenhoek">
        <title>Roseivivax atlanticus sp. nov., isolated from surface seawater of the Atlantic Ocean.</title>
        <authorList>
            <person name="Li G."/>
            <person name="Lai Q."/>
            <person name="Liu X."/>
            <person name="Sun F."/>
            <person name="Shao Z."/>
        </authorList>
    </citation>
    <scope>NUCLEOTIDE SEQUENCE [LARGE SCALE GENOMIC DNA]</scope>
    <source>
        <strain evidence="8 9">22II-s10s</strain>
    </source>
</reference>
<organism evidence="8 9">
    <name type="scientific">Roseivivax marinus</name>
    <dbReference type="NCBI Taxonomy" id="1379903"/>
    <lineage>
        <taxon>Bacteria</taxon>
        <taxon>Pseudomonadati</taxon>
        <taxon>Pseudomonadota</taxon>
        <taxon>Alphaproteobacteria</taxon>
        <taxon>Rhodobacterales</taxon>
        <taxon>Roseobacteraceae</taxon>
        <taxon>Roseivivax</taxon>
    </lineage>
</organism>
<comment type="similarity">
    <text evidence="1 5">Belongs to the acylphosphatase family.</text>
</comment>
<evidence type="ECO:0000256" key="3">
    <source>
        <dbReference type="ARBA" id="ARBA00047645"/>
    </source>
</evidence>
<dbReference type="PROSITE" id="PS51160">
    <property type="entry name" value="ACYLPHOSPHATASE_3"/>
    <property type="match status" value="1"/>
</dbReference>